<dbReference type="EMBL" id="VSRR010077048">
    <property type="protein sequence ID" value="MPC88214.1"/>
    <property type="molecule type" value="Genomic_DNA"/>
</dbReference>
<proteinExistence type="predicted"/>
<name>A0A5B7J6X5_PORTR</name>
<evidence type="ECO:0000313" key="3">
    <source>
        <dbReference type="Proteomes" id="UP000324222"/>
    </source>
</evidence>
<feature type="region of interest" description="Disordered" evidence="1">
    <location>
        <begin position="77"/>
        <end position="105"/>
    </location>
</feature>
<sequence length="119" mass="12970">MLDVAGTHLVAFRAVAWLFGVLCCGDLARKLRLFYYLHLAFPPRLDEVDRPLGNSSAAEVEEETAVEAEEYFDCMEEDSGKGQVDLDLSDDSPTSPSVAASPKPGQCLCVTFPVLTFPV</sequence>
<dbReference type="AlphaFoldDB" id="A0A5B7J6X5"/>
<dbReference type="OrthoDB" id="17687at2759"/>
<organism evidence="2 3">
    <name type="scientific">Portunus trituberculatus</name>
    <name type="common">Swimming crab</name>
    <name type="synonym">Neptunus trituberculatus</name>
    <dbReference type="NCBI Taxonomy" id="210409"/>
    <lineage>
        <taxon>Eukaryota</taxon>
        <taxon>Metazoa</taxon>
        <taxon>Ecdysozoa</taxon>
        <taxon>Arthropoda</taxon>
        <taxon>Crustacea</taxon>
        <taxon>Multicrustacea</taxon>
        <taxon>Malacostraca</taxon>
        <taxon>Eumalacostraca</taxon>
        <taxon>Eucarida</taxon>
        <taxon>Decapoda</taxon>
        <taxon>Pleocyemata</taxon>
        <taxon>Brachyura</taxon>
        <taxon>Eubrachyura</taxon>
        <taxon>Portunoidea</taxon>
        <taxon>Portunidae</taxon>
        <taxon>Portuninae</taxon>
        <taxon>Portunus</taxon>
    </lineage>
</organism>
<keyword evidence="3" id="KW-1185">Reference proteome</keyword>
<comment type="caution">
    <text evidence="2">The sequence shown here is derived from an EMBL/GenBank/DDBJ whole genome shotgun (WGS) entry which is preliminary data.</text>
</comment>
<evidence type="ECO:0000313" key="2">
    <source>
        <dbReference type="EMBL" id="MPC88214.1"/>
    </source>
</evidence>
<dbReference type="Proteomes" id="UP000324222">
    <property type="component" value="Unassembled WGS sequence"/>
</dbReference>
<reference evidence="2 3" key="1">
    <citation type="submission" date="2019-05" db="EMBL/GenBank/DDBJ databases">
        <title>Another draft genome of Portunus trituberculatus and its Hox gene families provides insights of decapod evolution.</title>
        <authorList>
            <person name="Jeong J.-H."/>
            <person name="Song I."/>
            <person name="Kim S."/>
            <person name="Choi T."/>
            <person name="Kim D."/>
            <person name="Ryu S."/>
            <person name="Kim W."/>
        </authorList>
    </citation>
    <scope>NUCLEOTIDE SEQUENCE [LARGE SCALE GENOMIC DNA]</scope>
    <source>
        <tissue evidence="2">Muscle</tissue>
    </source>
</reference>
<protein>
    <submittedName>
        <fullName evidence="2">Uncharacterized protein</fullName>
    </submittedName>
</protein>
<evidence type="ECO:0000256" key="1">
    <source>
        <dbReference type="SAM" id="MobiDB-lite"/>
    </source>
</evidence>
<accession>A0A5B7J6X5</accession>
<gene>
    <name evidence="2" type="ORF">E2C01_083112</name>
</gene>